<sequence length="191" mass="21751">MTMLSVTKIMVKRRYSPIRGMTSDVEGMVSVMTSRNTVRESRTEIQRVTFSPQSDGRVYDGLTVTCGVTHQRIHIIQCPLSAECLVTLWPVAATGNSLKCTYPFIIILALHLLSDVAHSIHRILRVDRLAESSFTKKVEEESAIPEETPPSAPRSIWSEYERCWCFLRNFSRMFEQPGLRMKSALLVAVMW</sequence>
<comment type="caution">
    <text evidence="1">The sequence shown here is derived from an EMBL/GenBank/DDBJ whole genome shotgun (WGS) entry which is preliminary data.</text>
</comment>
<gene>
    <name evidence="1" type="ORF">EYF80_007855</name>
</gene>
<proteinExistence type="predicted"/>
<evidence type="ECO:0000313" key="2">
    <source>
        <dbReference type="Proteomes" id="UP000314294"/>
    </source>
</evidence>
<dbReference type="AlphaFoldDB" id="A0A4Z2IW22"/>
<dbReference type="OrthoDB" id="9950441at2759"/>
<protein>
    <submittedName>
        <fullName evidence="1">Uncharacterized protein</fullName>
    </submittedName>
</protein>
<dbReference type="EMBL" id="SRLO01000043">
    <property type="protein sequence ID" value="TNN81947.1"/>
    <property type="molecule type" value="Genomic_DNA"/>
</dbReference>
<organism evidence="1 2">
    <name type="scientific">Liparis tanakae</name>
    <name type="common">Tanaka's snailfish</name>
    <dbReference type="NCBI Taxonomy" id="230148"/>
    <lineage>
        <taxon>Eukaryota</taxon>
        <taxon>Metazoa</taxon>
        <taxon>Chordata</taxon>
        <taxon>Craniata</taxon>
        <taxon>Vertebrata</taxon>
        <taxon>Euteleostomi</taxon>
        <taxon>Actinopterygii</taxon>
        <taxon>Neopterygii</taxon>
        <taxon>Teleostei</taxon>
        <taxon>Neoteleostei</taxon>
        <taxon>Acanthomorphata</taxon>
        <taxon>Eupercaria</taxon>
        <taxon>Perciformes</taxon>
        <taxon>Cottioidei</taxon>
        <taxon>Cottales</taxon>
        <taxon>Liparidae</taxon>
        <taxon>Liparis</taxon>
    </lineage>
</organism>
<keyword evidence="2" id="KW-1185">Reference proteome</keyword>
<name>A0A4Z2IW22_9TELE</name>
<reference evidence="1 2" key="1">
    <citation type="submission" date="2019-03" db="EMBL/GenBank/DDBJ databases">
        <title>First draft genome of Liparis tanakae, snailfish: a comprehensive survey of snailfish specific genes.</title>
        <authorList>
            <person name="Kim W."/>
            <person name="Song I."/>
            <person name="Jeong J.-H."/>
            <person name="Kim D."/>
            <person name="Kim S."/>
            <person name="Ryu S."/>
            <person name="Song J.Y."/>
            <person name="Lee S.K."/>
        </authorList>
    </citation>
    <scope>NUCLEOTIDE SEQUENCE [LARGE SCALE GENOMIC DNA]</scope>
    <source>
        <tissue evidence="1">Muscle</tissue>
    </source>
</reference>
<evidence type="ECO:0000313" key="1">
    <source>
        <dbReference type="EMBL" id="TNN81947.1"/>
    </source>
</evidence>
<dbReference type="Proteomes" id="UP000314294">
    <property type="component" value="Unassembled WGS sequence"/>
</dbReference>
<accession>A0A4Z2IW22</accession>